<dbReference type="PRINTS" id="PR00081">
    <property type="entry name" value="GDHRDH"/>
</dbReference>
<proteinExistence type="inferred from homology"/>
<dbReference type="SUPFAM" id="SSF51735">
    <property type="entry name" value="NAD(P)-binding Rossmann-fold domains"/>
    <property type="match status" value="1"/>
</dbReference>
<gene>
    <name evidence="5" type="ORF">G4D61_15505</name>
    <name evidence="4" type="ORF">NG54_08310</name>
</gene>
<evidence type="ECO:0000256" key="2">
    <source>
        <dbReference type="ARBA" id="ARBA00023002"/>
    </source>
</evidence>
<evidence type="ECO:0000313" key="7">
    <source>
        <dbReference type="Proteomes" id="UP000476934"/>
    </source>
</evidence>
<evidence type="ECO:0000313" key="4">
    <source>
        <dbReference type="EMBL" id="KHD85556.1"/>
    </source>
</evidence>
<sequence length="247" mass="27422">MKLSGNTILITGGAAGIGLAFAERFLKAGNEVIVCGRREEKLEEAKKTFPQLKTKVCDVGVEAERVALYEWVIKEFPHLNVIVNNAGIQQRIELLNQEQDWSYYQKEIAINFEAPIHLNMLFLPHLAKQEYAAIINVSSGLAFTPMSIAPIYCATKAGIHSFTTSLRHQVESTNIEVIEVAPPAVNTDLGGPGLHTFGEPLDAFADGIFEGLKNNEIEIGYGRSAKAMRMSRDEIDQEVERMNSRFK</sequence>
<dbReference type="EMBL" id="JAAIWK010000032">
    <property type="protein sequence ID" value="NEY21350.1"/>
    <property type="molecule type" value="Genomic_DNA"/>
</dbReference>
<dbReference type="STRING" id="363870.NG54_08310"/>
<dbReference type="InterPro" id="IPR020904">
    <property type="entry name" value="Sc_DH/Rdtase_CS"/>
</dbReference>
<dbReference type="InterPro" id="IPR002347">
    <property type="entry name" value="SDR_fam"/>
</dbReference>
<comment type="caution">
    <text evidence="4">The sequence shown here is derived from an EMBL/GenBank/DDBJ whole genome shotgun (WGS) entry which is preliminary data.</text>
</comment>
<dbReference type="GO" id="GO:0016491">
    <property type="term" value="F:oxidoreductase activity"/>
    <property type="evidence" value="ECO:0007669"/>
    <property type="project" value="UniProtKB-KW"/>
</dbReference>
<dbReference type="Proteomes" id="UP000030588">
    <property type="component" value="Unassembled WGS sequence"/>
</dbReference>
<dbReference type="AlphaFoldDB" id="A0A0A6VD96"/>
<reference evidence="5 7" key="3">
    <citation type="submission" date="2020-03" db="EMBL/GenBank/DDBJ databases">
        <title>Bacillus aquiflavi sp. nov., isolated from yellow water of strong flavor Chinese baijiu in Yibin region of China.</title>
        <authorList>
            <person name="Xie J."/>
        </authorList>
    </citation>
    <scope>NUCLEOTIDE SEQUENCE [LARGE SCALE GENOMIC DNA]</scope>
    <source>
        <strain evidence="5 7">Gsoil 114</strain>
    </source>
</reference>
<name>A0A0A6VD96_9BACI</name>
<evidence type="ECO:0000256" key="3">
    <source>
        <dbReference type="RuleBase" id="RU000363"/>
    </source>
</evidence>
<dbReference type="Gene3D" id="3.40.50.720">
    <property type="entry name" value="NAD(P)-binding Rossmann-like Domain"/>
    <property type="match status" value="1"/>
</dbReference>
<dbReference type="PRINTS" id="PR00080">
    <property type="entry name" value="SDRFAMILY"/>
</dbReference>
<protein>
    <submittedName>
        <fullName evidence="4">Cytochrome C553</fullName>
    </submittedName>
    <submittedName>
        <fullName evidence="5">SDR family NAD(P)-dependent oxidoreductase</fullName>
    </submittedName>
</protein>
<dbReference type="PROSITE" id="PS00061">
    <property type="entry name" value="ADH_SHORT"/>
    <property type="match status" value="1"/>
</dbReference>
<keyword evidence="2" id="KW-0560">Oxidoreductase</keyword>
<keyword evidence="7" id="KW-1185">Reference proteome</keyword>
<evidence type="ECO:0000313" key="5">
    <source>
        <dbReference type="EMBL" id="NEY21350.1"/>
    </source>
</evidence>
<evidence type="ECO:0000313" key="6">
    <source>
        <dbReference type="Proteomes" id="UP000030588"/>
    </source>
</evidence>
<dbReference type="OrthoDB" id="9810734at2"/>
<reference evidence="4 6" key="1">
    <citation type="submission" date="2014-10" db="EMBL/GenBank/DDBJ databases">
        <title>Draft genome of phytase producing Bacillus ginsengihumi strain M2.11.</title>
        <authorList>
            <person name="Toymentseva A."/>
            <person name="Boulygina E.A."/>
            <person name="Kazakov S.V."/>
            <person name="Kayumov I."/>
            <person name="Suleimanova A.D."/>
            <person name="Mardanova A.M."/>
            <person name="Maria S.N."/>
            <person name="Sergey M.Y."/>
            <person name="Sharipova M.R."/>
        </authorList>
    </citation>
    <scope>NUCLEOTIDE SEQUENCE [LARGE SCALE GENOMIC DNA]</scope>
    <source>
        <strain evidence="4 6">M2.11</strain>
    </source>
</reference>
<evidence type="ECO:0000256" key="1">
    <source>
        <dbReference type="ARBA" id="ARBA00006484"/>
    </source>
</evidence>
<dbReference type="PANTHER" id="PTHR44196">
    <property type="entry name" value="DEHYDROGENASE/REDUCTASE SDR FAMILY MEMBER 7B"/>
    <property type="match status" value="1"/>
</dbReference>
<dbReference type="GO" id="GO:0016020">
    <property type="term" value="C:membrane"/>
    <property type="evidence" value="ECO:0007669"/>
    <property type="project" value="TreeGrafter"/>
</dbReference>
<dbReference type="CDD" id="cd05370">
    <property type="entry name" value="SDR_c2"/>
    <property type="match status" value="1"/>
</dbReference>
<organism evidence="4 6">
    <name type="scientific">Heyndrickxia ginsengihumi</name>
    <dbReference type="NCBI Taxonomy" id="363870"/>
    <lineage>
        <taxon>Bacteria</taxon>
        <taxon>Bacillati</taxon>
        <taxon>Bacillota</taxon>
        <taxon>Bacilli</taxon>
        <taxon>Bacillales</taxon>
        <taxon>Bacillaceae</taxon>
        <taxon>Heyndrickxia</taxon>
    </lineage>
</organism>
<dbReference type="Pfam" id="PF00106">
    <property type="entry name" value="adh_short"/>
    <property type="match status" value="1"/>
</dbReference>
<dbReference type="PANTHER" id="PTHR44196:SF1">
    <property type="entry name" value="DEHYDROGENASE_REDUCTASE SDR FAMILY MEMBER 7B"/>
    <property type="match status" value="1"/>
</dbReference>
<dbReference type="EMBL" id="JRUN01000020">
    <property type="protein sequence ID" value="KHD85556.1"/>
    <property type="molecule type" value="Genomic_DNA"/>
</dbReference>
<reference evidence="5" key="2">
    <citation type="submission" date="2020-02" db="EMBL/GenBank/DDBJ databases">
        <authorList>
            <person name="Feng H."/>
        </authorList>
    </citation>
    <scope>NUCLEOTIDE SEQUENCE [LARGE SCALE GENOMIC DNA]</scope>
    <source>
        <strain evidence="5">Gsoil 114</strain>
    </source>
</reference>
<accession>A0A0A6VD96</accession>
<dbReference type="Proteomes" id="UP000476934">
    <property type="component" value="Unassembled WGS sequence"/>
</dbReference>
<dbReference type="RefSeq" id="WP_025730536.1">
    <property type="nucleotide sequence ID" value="NZ_JAAIWK010000032.1"/>
</dbReference>
<comment type="similarity">
    <text evidence="1 3">Belongs to the short-chain dehydrogenases/reductases (SDR) family.</text>
</comment>
<dbReference type="InterPro" id="IPR036291">
    <property type="entry name" value="NAD(P)-bd_dom_sf"/>
</dbReference>